<protein>
    <submittedName>
        <fullName evidence="2">Uncharacterized protein</fullName>
    </submittedName>
</protein>
<accession>A0A8H6Y3L9</accession>
<name>A0A8H6Y3L9_9AGAR</name>
<gene>
    <name evidence="2" type="ORF">MVEN_01169500</name>
</gene>
<feature type="transmembrane region" description="Helical" evidence="1">
    <location>
        <begin position="181"/>
        <end position="201"/>
    </location>
</feature>
<dbReference type="OrthoDB" id="3039972at2759"/>
<feature type="transmembrane region" description="Helical" evidence="1">
    <location>
        <begin position="222"/>
        <end position="245"/>
    </location>
</feature>
<evidence type="ECO:0000313" key="3">
    <source>
        <dbReference type="Proteomes" id="UP000620124"/>
    </source>
</evidence>
<evidence type="ECO:0000256" key="1">
    <source>
        <dbReference type="SAM" id="Phobius"/>
    </source>
</evidence>
<dbReference type="EMBL" id="JACAZI010000009">
    <property type="protein sequence ID" value="KAF7352067.1"/>
    <property type="molecule type" value="Genomic_DNA"/>
</dbReference>
<reference evidence="2" key="1">
    <citation type="submission" date="2020-05" db="EMBL/GenBank/DDBJ databases">
        <title>Mycena genomes resolve the evolution of fungal bioluminescence.</title>
        <authorList>
            <person name="Tsai I.J."/>
        </authorList>
    </citation>
    <scope>NUCLEOTIDE SEQUENCE</scope>
    <source>
        <strain evidence="2">CCC161011</strain>
    </source>
</reference>
<feature type="transmembrane region" description="Helical" evidence="1">
    <location>
        <begin position="58"/>
        <end position="85"/>
    </location>
</feature>
<keyword evidence="1" id="KW-0812">Transmembrane</keyword>
<proteinExistence type="predicted"/>
<feature type="transmembrane region" description="Helical" evidence="1">
    <location>
        <begin position="105"/>
        <end position="131"/>
    </location>
</feature>
<keyword evidence="1" id="KW-0472">Membrane</keyword>
<comment type="caution">
    <text evidence="2">The sequence shown here is derived from an EMBL/GenBank/DDBJ whole genome shotgun (WGS) entry which is preliminary data.</text>
</comment>
<feature type="transmembrane region" description="Helical" evidence="1">
    <location>
        <begin position="143"/>
        <end position="161"/>
    </location>
</feature>
<dbReference type="Proteomes" id="UP000620124">
    <property type="component" value="Unassembled WGS sequence"/>
</dbReference>
<feature type="transmembrane region" description="Helical" evidence="1">
    <location>
        <begin position="28"/>
        <end position="46"/>
    </location>
</feature>
<keyword evidence="1" id="KW-1133">Transmembrane helix</keyword>
<keyword evidence="3" id="KW-1185">Reference proteome</keyword>
<sequence>MPYLVDPSVFDNYWENVQNEFCTAIMDVLLYGVFIVLFFVSIQLLCRRKTPGRMTFLMLSMAMAVMATTQFCLHIATTTLALRLLRGAITNGQLTVPSNPIGDEHLYWTLVLVQDCVLVTNTVITDSLLVYRCYLVWGRPHKIFVIVPILLMLGTLATGYVTSYDEDYSNGPYHFDPRIVFTLNLFNNFILMMLTAGRIWWVTRTQRAVFGSEFTPRYNAAIAIILESGAIYCLGLVFQVVALSVQDSFPTAVYLSHGTAGQLVNIAPTLIAVRVGLGHAVPTAATDATTTVPQSRVNNSRPLRFAPEAFSPSDVECGVSGEDIRLETPQKSV</sequence>
<dbReference type="AlphaFoldDB" id="A0A8H6Y3L9"/>
<organism evidence="2 3">
    <name type="scientific">Mycena venus</name>
    <dbReference type="NCBI Taxonomy" id="2733690"/>
    <lineage>
        <taxon>Eukaryota</taxon>
        <taxon>Fungi</taxon>
        <taxon>Dikarya</taxon>
        <taxon>Basidiomycota</taxon>
        <taxon>Agaricomycotina</taxon>
        <taxon>Agaricomycetes</taxon>
        <taxon>Agaricomycetidae</taxon>
        <taxon>Agaricales</taxon>
        <taxon>Marasmiineae</taxon>
        <taxon>Mycenaceae</taxon>
        <taxon>Mycena</taxon>
    </lineage>
</organism>
<evidence type="ECO:0000313" key="2">
    <source>
        <dbReference type="EMBL" id="KAF7352067.1"/>
    </source>
</evidence>